<name>A0A5D0J9E0_9FLAO</name>
<dbReference type="AlphaFoldDB" id="A0A5D0J9E0"/>
<dbReference type="OrthoDB" id="1432500at2"/>
<feature type="chain" id="PRO_5023099059" description="Nuclear transport factor 2 family protein" evidence="1">
    <location>
        <begin position="21"/>
        <end position="143"/>
    </location>
</feature>
<evidence type="ECO:0000256" key="1">
    <source>
        <dbReference type="SAM" id="SignalP"/>
    </source>
</evidence>
<evidence type="ECO:0008006" key="4">
    <source>
        <dbReference type="Google" id="ProtNLM"/>
    </source>
</evidence>
<dbReference type="Proteomes" id="UP000323930">
    <property type="component" value="Unassembled WGS sequence"/>
</dbReference>
<keyword evidence="3" id="KW-1185">Reference proteome</keyword>
<feature type="signal peptide" evidence="1">
    <location>
        <begin position="1"/>
        <end position="20"/>
    </location>
</feature>
<dbReference type="Gene3D" id="3.10.450.50">
    <property type="match status" value="1"/>
</dbReference>
<gene>
    <name evidence="2" type="ORF">FUA24_01840</name>
</gene>
<comment type="caution">
    <text evidence="2">The sequence shown here is derived from an EMBL/GenBank/DDBJ whole genome shotgun (WGS) entry which is preliminary data.</text>
</comment>
<protein>
    <recommendedName>
        <fullName evidence="4">Nuclear transport factor 2 family protein</fullName>
    </recommendedName>
</protein>
<organism evidence="2 3">
    <name type="scientific">Seonamhaeicola marinus</name>
    <dbReference type="NCBI Taxonomy" id="1912246"/>
    <lineage>
        <taxon>Bacteria</taxon>
        <taxon>Pseudomonadati</taxon>
        <taxon>Bacteroidota</taxon>
        <taxon>Flavobacteriia</taxon>
        <taxon>Flavobacteriales</taxon>
        <taxon>Flavobacteriaceae</taxon>
    </lineage>
</organism>
<dbReference type="Pfam" id="PF12893">
    <property type="entry name" value="Lumazine_bd_2"/>
    <property type="match status" value="1"/>
</dbReference>
<dbReference type="SUPFAM" id="SSF54427">
    <property type="entry name" value="NTF2-like"/>
    <property type="match status" value="1"/>
</dbReference>
<dbReference type="RefSeq" id="WP_148539802.1">
    <property type="nucleotide sequence ID" value="NZ_VSDQ01000163.1"/>
</dbReference>
<accession>A0A5D0J9E0</accession>
<reference evidence="2 3" key="1">
    <citation type="submission" date="2019-08" db="EMBL/GenBank/DDBJ databases">
        <title>Seonamhaeicola sediminis sp. nov., isolated from marine sediment.</title>
        <authorList>
            <person name="Cao W.R."/>
        </authorList>
    </citation>
    <scope>NUCLEOTIDE SEQUENCE [LARGE SCALE GENOMIC DNA]</scope>
    <source>
        <strain evidence="2 3">B011</strain>
    </source>
</reference>
<evidence type="ECO:0000313" key="3">
    <source>
        <dbReference type="Proteomes" id="UP000323930"/>
    </source>
</evidence>
<proteinExistence type="predicted"/>
<keyword evidence="1" id="KW-0732">Signal</keyword>
<evidence type="ECO:0000313" key="2">
    <source>
        <dbReference type="EMBL" id="TYA92196.1"/>
    </source>
</evidence>
<dbReference type="EMBL" id="VSDQ01000163">
    <property type="protein sequence ID" value="TYA92196.1"/>
    <property type="molecule type" value="Genomic_DNA"/>
</dbReference>
<dbReference type="InterPro" id="IPR039437">
    <property type="entry name" value="FrzH/put_lumazine-bd"/>
</dbReference>
<sequence>MKKLILILTIALLASKLTNAQNNDEIESIKTSLLAYISAGDKNDGQALKKQLHNDFRVALYDANKKTPTILDRNTYVSFIEKKKFGGYTRTAKFHNIQTIEKNMSTVNVTLTSPGKPTLKNFYSLVKQNDNWLVLQDYVTLIK</sequence>
<dbReference type="InterPro" id="IPR032710">
    <property type="entry name" value="NTF2-like_dom_sf"/>
</dbReference>